<keyword evidence="1" id="KW-0732">Signal</keyword>
<accession>A0A411WNI5</accession>
<gene>
    <name evidence="2" type="ORF">EKN56_15580</name>
</gene>
<dbReference type="OrthoDB" id="6638134at2"/>
<dbReference type="AlphaFoldDB" id="A0A411WNI5"/>
<dbReference type="InterPro" id="IPR011990">
    <property type="entry name" value="TPR-like_helical_dom_sf"/>
</dbReference>
<feature type="chain" id="PRO_5019286720" description="Sel1 repeat family protein" evidence="1">
    <location>
        <begin position="22"/>
        <end position="354"/>
    </location>
</feature>
<dbReference type="Gene3D" id="1.25.40.10">
    <property type="entry name" value="Tetratricopeptide repeat domain"/>
    <property type="match status" value="1"/>
</dbReference>
<name>A0A411WNI5_9GAMM</name>
<evidence type="ECO:0000313" key="3">
    <source>
        <dbReference type="Proteomes" id="UP000293154"/>
    </source>
</evidence>
<dbReference type="SUPFAM" id="SSF81901">
    <property type="entry name" value="HCP-like"/>
    <property type="match status" value="1"/>
</dbReference>
<reference evidence="2 3" key="1">
    <citation type="submission" date="2019-03" db="EMBL/GenBank/DDBJ databases">
        <title>Pragia sp. nov. isolated from the gut tract of Carduelis flavirostris.</title>
        <authorList>
            <person name="Ge Y."/>
        </authorList>
    </citation>
    <scope>NUCLEOTIDE SEQUENCE [LARGE SCALE GENOMIC DNA]</scope>
    <source>
        <strain evidence="2 3">CF-458</strain>
    </source>
</reference>
<proteinExistence type="predicted"/>
<dbReference type="EMBL" id="CP034752">
    <property type="protein sequence ID" value="QBH97700.1"/>
    <property type="molecule type" value="Genomic_DNA"/>
</dbReference>
<dbReference type="Proteomes" id="UP000293154">
    <property type="component" value="Chromosome"/>
</dbReference>
<dbReference type="RefSeq" id="WP_130592631.1">
    <property type="nucleotide sequence ID" value="NZ_CP034752.1"/>
</dbReference>
<organism evidence="2 3">
    <name type="scientific">Limnobaculum zhutongyuii</name>
    <dbReference type="NCBI Taxonomy" id="2498113"/>
    <lineage>
        <taxon>Bacteria</taxon>
        <taxon>Pseudomonadati</taxon>
        <taxon>Pseudomonadota</taxon>
        <taxon>Gammaproteobacteria</taxon>
        <taxon>Enterobacterales</taxon>
        <taxon>Budviciaceae</taxon>
        <taxon>Limnobaculum</taxon>
    </lineage>
</organism>
<keyword evidence="3" id="KW-1185">Reference proteome</keyword>
<evidence type="ECO:0000313" key="2">
    <source>
        <dbReference type="EMBL" id="QBH97700.1"/>
    </source>
</evidence>
<evidence type="ECO:0000256" key="1">
    <source>
        <dbReference type="SAM" id="SignalP"/>
    </source>
</evidence>
<dbReference type="KEGG" id="prag:EKN56_15580"/>
<feature type="signal peptide" evidence="1">
    <location>
        <begin position="1"/>
        <end position="21"/>
    </location>
</feature>
<sequence length="354" mass="40204">MRTYTLCLLLAVSTGSATVHAIDINKSLPRVNFLTVSEPDCVDPESHLPALISDPRADIYYRAAKKIAGQQDGNYFTHMFTLGKKAADLGHWRAKLFMAELYMTTSYNRLNPKQARIYLDELMEQDIPGAFYLMSQYRQRGGDDFDNAPSPASAYLYESARRGDPRGMVDVANIFRNVKRYQSAEKLIQCGIKYGHGIAAQDRSMSISINSGMNKESWKEAFRYNYLSAVAGDSDGLHGFSSLDRHYQILFGESFAAPNKEYAKRSDKLWIMTRPGFHHDDPDRKRRGLPFRVKGNTSYKLPNLDKVLPFPPPAKLPAWNGDFSVLLSAEDAKEYRTDYHYDRLVKEILIDGLL</sequence>
<evidence type="ECO:0008006" key="4">
    <source>
        <dbReference type="Google" id="ProtNLM"/>
    </source>
</evidence>
<protein>
    <recommendedName>
        <fullName evidence="4">Sel1 repeat family protein</fullName>
    </recommendedName>
</protein>